<evidence type="ECO:0000313" key="3">
    <source>
        <dbReference type="Proteomes" id="UP001141933"/>
    </source>
</evidence>
<evidence type="ECO:0008006" key="4">
    <source>
        <dbReference type="Google" id="ProtNLM"/>
    </source>
</evidence>
<reference evidence="2" key="1">
    <citation type="submission" date="2022-12" db="EMBL/GenBank/DDBJ databases">
        <title>Phocaeicola acetigenes sp. nov., isolated feces from a healthy human.</title>
        <authorList>
            <person name="Do H."/>
            <person name="Ha Y.B."/>
            <person name="Kim J.-S."/>
            <person name="Suh M.K."/>
            <person name="Kim H.S."/>
            <person name="Lee J.-S."/>
        </authorList>
    </citation>
    <scope>NUCLEOTIDE SEQUENCE</scope>
    <source>
        <strain evidence="2">KGMB11183</strain>
    </source>
</reference>
<proteinExistence type="predicted"/>
<keyword evidence="3" id="KW-1185">Reference proteome</keyword>
<name>A0ABT4PET6_9BACT</name>
<protein>
    <recommendedName>
        <fullName evidence="4">Outer membrane protein beta-barrel domain-containing protein</fullName>
    </recommendedName>
</protein>
<feature type="signal peptide" evidence="1">
    <location>
        <begin position="1"/>
        <end position="18"/>
    </location>
</feature>
<accession>A0ABT4PET6</accession>
<comment type="caution">
    <text evidence="2">The sequence shown here is derived from an EMBL/GenBank/DDBJ whole genome shotgun (WGS) entry which is preliminary data.</text>
</comment>
<keyword evidence="1" id="KW-0732">Signal</keyword>
<sequence length="208" mass="22634">MKSLFSLIGLLLPVAGLAQTEVQPDSLVCSPISASNDSLYVPLQSPVVESGIYRPFGLYGITPFGYGFSTWELHKGFNASIGLNLTFSPSRYAPSGVGFGQDAAFMYAVPVSNRISIAGGLYASNMNWGFVNYQQVGIAGVAAFQLTDRISFTAYGVKSLTPQRPQYYYPLPNYNPDRFGGMFNFKIGESAAISIGVESRQGNTPWWY</sequence>
<dbReference type="RefSeq" id="WP_269876577.1">
    <property type="nucleotide sequence ID" value="NZ_JAPZVM010000001.1"/>
</dbReference>
<feature type="chain" id="PRO_5046114707" description="Outer membrane protein beta-barrel domain-containing protein" evidence="1">
    <location>
        <begin position="19"/>
        <end position="208"/>
    </location>
</feature>
<gene>
    <name evidence="2" type="ORF">O6P32_02450</name>
</gene>
<evidence type="ECO:0000256" key="1">
    <source>
        <dbReference type="SAM" id="SignalP"/>
    </source>
</evidence>
<dbReference type="EMBL" id="JAPZVM010000001">
    <property type="protein sequence ID" value="MCZ8371566.1"/>
    <property type="molecule type" value="Genomic_DNA"/>
</dbReference>
<evidence type="ECO:0000313" key="2">
    <source>
        <dbReference type="EMBL" id="MCZ8371566.1"/>
    </source>
</evidence>
<organism evidence="2 3">
    <name type="scientific">Phocaeicola acetigenes</name>
    <dbReference type="NCBI Taxonomy" id="3016083"/>
    <lineage>
        <taxon>Bacteria</taxon>
        <taxon>Pseudomonadati</taxon>
        <taxon>Bacteroidota</taxon>
        <taxon>Bacteroidia</taxon>
        <taxon>Bacteroidales</taxon>
        <taxon>Bacteroidaceae</taxon>
        <taxon>Phocaeicola</taxon>
    </lineage>
</organism>
<dbReference type="Proteomes" id="UP001141933">
    <property type="component" value="Unassembled WGS sequence"/>
</dbReference>